<feature type="region of interest" description="Disordered" evidence="1">
    <location>
        <begin position="50"/>
        <end position="82"/>
    </location>
</feature>
<feature type="compositionally biased region" description="Polar residues" evidence="1">
    <location>
        <begin position="21"/>
        <end position="34"/>
    </location>
</feature>
<dbReference type="EMBL" id="JAGKQM010000003">
    <property type="protein sequence ID" value="KAH0936353.1"/>
    <property type="molecule type" value="Genomic_DNA"/>
</dbReference>
<evidence type="ECO:0000313" key="3">
    <source>
        <dbReference type="Proteomes" id="UP000824890"/>
    </source>
</evidence>
<feature type="compositionally biased region" description="Basic and acidic residues" evidence="1">
    <location>
        <begin position="52"/>
        <end position="68"/>
    </location>
</feature>
<protein>
    <submittedName>
        <fullName evidence="2">Uncharacterized protein</fullName>
    </submittedName>
</protein>
<reference evidence="2 3" key="1">
    <citation type="submission" date="2021-05" db="EMBL/GenBank/DDBJ databases">
        <title>Genome Assembly of Synthetic Allotetraploid Brassica napus Reveals Homoeologous Exchanges between Subgenomes.</title>
        <authorList>
            <person name="Davis J.T."/>
        </authorList>
    </citation>
    <scope>NUCLEOTIDE SEQUENCE [LARGE SCALE GENOMIC DNA]</scope>
    <source>
        <strain evidence="3">cv. Da-Ae</strain>
        <tissue evidence="2">Seedling</tissue>
    </source>
</reference>
<dbReference type="Proteomes" id="UP000824890">
    <property type="component" value="Unassembled WGS sequence"/>
</dbReference>
<keyword evidence="3" id="KW-1185">Reference proteome</keyword>
<comment type="caution">
    <text evidence="2">The sequence shown here is derived from an EMBL/GenBank/DDBJ whole genome shotgun (WGS) entry which is preliminary data.</text>
</comment>
<evidence type="ECO:0000256" key="1">
    <source>
        <dbReference type="SAM" id="MobiDB-lite"/>
    </source>
</evidence>
<proteinExistence type="predicted"/>
<evidence type="ECO:0000313" key="2">
    <source>
        <dbReference type="EMBL" id="KAH0936353.1"/>
    </source>
</evidence>
<sequence length="82" mass="9090">MNPRNIRTSNNCSVARLTPDSEGNLSLPRTSGQTPHAGIALLMVMAECTSPHSRDPTHEEQPELERQAEVNSCQLRDDLNLH</sequence>
<feature type="compositionally biased region" description="Polar residues" evidence="1">
    <location>
        <begin position="1"/>
        <end position="13"/>
    </location>
</feature>
<accession>A0ABQ8E659</accession>
<organism evidence="2 3">
    <name type="scientific">Brassica napus</name>
    <name type="common">Rape</name>
    <dbReference type="NCBI Taxonomy" id="3708"/>
    <lineage>
        <taxon>Eukaryota</taxon>
        <taxon>Viridiplantae</taxon>
        <taxon>Streptophyta</taxon>
        <taxon>Embryophyta</taxon>
        <taxon>Tracheophyta</taxon>
        <taxon>Spermatophyta</taxon>
        <taxon>Magnoliopsida</taxon>
        <taxon>eudicotyledons</taxon>
        <taxon>Gunneridae</taxon>
        <taxon>Pentapetalae</taxon>
        <taxon>rosids</taxon>
        <taxon>malvids</taxon>
        <taxon>Brassicales</taxon>
        <taxon>Brassicaceae</taxon>
        <taxon>Brassiceae</taxon>
        <taxon>Brassica</taxon>
    </lineage>
</organism>
<gene>
    <name evidence="2" type="ORF">HID58_013470</name>
</gene>
<name>A0ABQ8E659_BRANA</name>
<feature type="region of interest" description="Disordered" evidence="1">
    <location>
        <begin position="1"/>
        <end position="34"/>
    </location>
</feature>